<evidence type="ECO:0000313" key="2">
    <source>
        <dbReference type="EMBL" id="KZT29340.1"/>
    </source>
</evidence>
<dbReference type="OrthoDB" id="3256715at2759"/>
<gene>
    <name evidence="2" type="ORF">NEOLEDRAFT_1145105</name>
</gene>
<keyword evidence="3" id="KW-1185">Reference proteome</keyword>
<evidence type="ECO:0000313" key="3">
    <source>
        <dbReference type="Proteomes" id="UP000076761"/>
    </source>
</evidence>
<dbReference type="EMBL" id="KV425554">
    <property type="protein sequence ID" value="KZT29340.1"/>
    <property type="molecule type" value="Genomic_DNA"/>
</dbReference>
<reference evidence="2 3" key="1">
    <citation type="journal article" date="2016" name="Mol. Biol. Evol.">
        <title>Comparative Genomics of Early-Diverging Mushroom-Forming Fungi Provides Insights into the Origins of Lignocellulose Decay Capabilities.</title>
        <authorList>
            <person name="Nagy L.G."/>
            <person name="Riley R."/>
            <person name="Tritt A."/>
            <person name="Adam C."/>
            <person name="Daum C."/>
            <person name="Floudas D."/>
            <person name="Sun H."/>
            <person name="Yadav J.S."/>
            <person name="Pangilinan J."/>
            <person name="Larsson K.H."/>
            <person name="Matsuura K."/>
            <person name="Barry K."/>
            <person name="Labutti K."/>
            <person name="Kuo R."/>
            <person name="Ohm R.A."/>
            <person name="Bhattacharya S.S."/>
            <person name="Shirouzu T."/>
            <person name="Yoshinaga Y."/>
            <person name="Martin F.M."/>
            <person name="Grigoriev I.V."/>
            <person name="Hibbett D.S."/>
        </authorList>
    </citation>
    <scope>NUCLEOTIDE SEQUENCE [LARGE SCALE GENOMIC DNA]</scope>
    <source>
        <strain evidence="2 3">HHB14362 ss-1</strain>
    </source>
</reference>
<dbReference type="InParanoid" id="A0A165V8X1"/>
<feature type="compositionally biased region" description="Polar residues" evidence="1">
    <location>
        <begin position="85"/>
        <end position="130"/>
    </location>
</feature>
<proteinExistence type="predicted"/>
<feature type="compositionally biased region" description="Basic residues" evidence="1">
    <location>
        <begin position="175"/>
        <end position="185"/>
    </location>
</feature>
<evidence type="ECO:0000256" key="1">
    <source>
        <dbReference type="SAM" id="MobiDB-lite"/>
    </source>
</evidence>
<dbReference type="AlphaFoldDB" id="A0A165V8X1"/>
<dbReference type="Proteomes" id="UP000076761">
    <property type="component" value="Unassembled WGS sequence"/>
</dbReference>
<name>A0A165V8X1_9AGAM</name>
<sequence>MGLTIEWESYDEHGRRRIKPPASTVHGWLMKWRGTFSGDEALRRQGIREMRDAKAYRAWRQQKGGGRRKKPSSGIGFSFLRRGPSTVSRSTSKSKATRPSVNVRQRSQSSNQAISRSTTRSRHQPSQNHQVVPHPTHHRHSSTRQNSGHQKSPTPPPKPPHRSRTTPLPQQRPKPAPRRANTSKR</sequence>
<accession>A0A165V8X1</accession>
<dbReference type="STRING" id="1314782.A0A165V8X1"/>
<organism evidence="2 3">
    <name type="scientific">Neolentinus lepideus HHB14362 ss-1</name>
    <dbReference type="NCBI Taxonomy" id="1314782"/>
    <lineage>
        <taxon>Eukaryota</taxon>
        <taxon>Fungi</taxon>
        <taxon>Dikarya</taxon>
        <taxon>Basidiomycota</taxon>
        <taxon>Agaricomycotina</taxon>
        <taxon>Agaricomycetes</taxon>
        <taxon>Gloeophyllales</taxon>
        <taxon>Gloeophyllaceae</taxon>
        <taxon>Neolentinus</taxon>
    </lineage>
</organism>
<feature type="region of interest" description="Disordered" evidence="1">
    <location>
        <begin position="58"/>
        <end position="185"/>
    </location>
</feature>
<protein>
    <submittedName>
        <fullName evidence="2">Uncharacterized protein</fullName>
    </submittedName>
</protein>